<protein>
    <submittedName>
        <fullName evidence="2">Uncharacterized protein</fullName>
    </submittedName>
</protein>
<proteinExistence type="predicted"/>
<dbReference type="Proteomes" id="UP001243989">
    <property type="component" value="Unassembled WGS sequence"/>
</dbReference>
<gene>
    <name evidence="2" type="ORF">BDP81DRAFT_207059</name>
</gene>
<dbReference type="EMBL" id="JAHMHQ010000007">
    <property type="protein sequence ID" value="KAK1638373.1"/>
    <property type="molecule type" value="Genomic_DNA"/>
</dbReference>
<evidence type="ECO:0000256" key="1">
    <source>
        <dbReference type="SAM" id="MobiDB-lite"/>
    </source>
</evidence>
<reference evidence="2" key="1">
    <citation type="submission" date="2021-06" db="EMBL/GenBank/DDBJ databases">
        <title>Comparative genomics, transcriptomics and evolutionary studies reveal genomic signatures of adaptation to plant cell wall in hemibiotrophic fungi.</title>
        <authorList>
            <consortium name="DOE Joint Genome Institute"/>
            <person name="Baroncelli R."/>
            <person name="Diaz J.F."/>
            <person name="Benocci T."/>
            <person name="Peng M."/>
            <person name="Battaglia E."/>
            <person name="Haridas S."/>
            <person name="Andreopoulos W."/>
            <person name="Labutti K."/>
            <person name="Pangilinan J."/>
            <person name="Floch G.L."/>
            <person name="Makela M.R."/>
            <person name="Henrissat B."/>
            <person name="Grigoriev I.V."/>
            <person name="Crouch J.A."/>
            <person name="De Vries R.P."/>
            <person name="Sukno S.A."/>
            <person name="Thon M.R."/>
        </authorList>
    </citation>
    <scope>NUCLEOTIDE SEQUENCE</scope>
    <source>
        <strain evidence="2">CBS 102054</strain>
    </source>
</reference>
<dbReference type="AlphaFoldDB" id="A0AAI9ZWQ9"/>
<evidence type="ECO:0000313" key="2">
    <source>
        <dbReference type="EMBL" id="KAK1638373.1"/>
    </source>
</evidence>
<accession>A0AAI9ZWQ9</accession>
<dbReference type="GeneID" id="85467483"/>
<name>A0AAI9ZWQ9_9PEZI</name>
<dbReference type="RefSeq" id="XP_060446980.1">
    <property type="nucleotide sequence ID" value="XM_060582621.1"/>
</dbReference>
<sequence length="54" mass="5981">MDLQTPRHATNPHHHASPPSIPRLPPHVLTCESPPPYTNNPSFSCLAQGQFKLN</sequence>
<organism evidence="2 3">
    <name type="scientific">Colletotrichum phormii</name>
    <dbReference type="NCBI Taxonomy" id="359342"/>
    <lineage>
        <taxon>Eukaryota</taxon>
        <taxon>Fungi</taxon>
        <taxon>Dikarya</taxon>
        <taxon>Ascomycota</taxon>
        <taxon>Pezizomycotina</taxon>
        <taxon>Sordariomycetes</taxon>
        <taxon>Hypocreomycetidae</taxon>
        <taxon>Glomerellales</taxon>
        <taxon>Glomerellaceae</taxon>
        <taxon>Colletotrichum</taxon>
        <taxon>Colletotrichum acutatum species complex</taxon>
    </lineage>
</organism>
<evidence type="ECO:0000313" key="3">
    <source>
        <dbReference type="Proteomes" id="UP001243989"/>
    </source>
</evidence>
<comment type="caution">
    <text evidence="2">The sequence shown here is derived from an EMBL/GenBank/DDBJ whole genome shotgun (WGS) entry which is preliminary data.</text>
</comment>
<feature type="region of interest" description="Disordered" evidence="1">
    <location>
        <begin position="1"/>
        <end position="35"/>
    </location>
</feature>
<keyword evidence="3" id="KW-1185">Reference proteome</keyword>